<evidence type="ECO:0000313" key="2">
    <source>
        <dbReference type="Proteomes" id="UP001152795"/>
    </source>
</evidence>
<gene>
    <name evidence="1" type="ORF">PACLA_8A054053</name>
</gene>
<reference evidence="1" key="1">
    <citation type="submission" date="2020-04" db="EMBL/GenBank/DDBJ databases">
        <authorList>
            <person name="Alioto T."/>
            <person name="Alioto T."/>
            <person name="Gomez Garrido J."/>
        </authorList>
    </citation>
    <scope>NUCLEOTIDE SEQUENCE</scope>
    <source>
        <strain evidence="1">A484AB</strain>
    </source>
</reference>
<keyword evidence="2" id="KW-1185">Reference proteome</keyword>
<dbReference type="EMBL" id="CACRXK020000234">
    <property type="protein sequence ID" value="CAB3979834.1"/>
    <property type="molecule type" value="Genomic_DNA"/>
</dbReference>
<organism evidence="1 2">
    <name type="scientific">Paramuricea clavata</name>
    <name type="common">Red gorgonian</name>
    <name type="synonym">Violescent sea-whip</name>
    <dbReference type="NCBI Taxonomy" id="317549"/>
    <lineage>
        <taxon>Eukaryota</taxon>
        <taxon>Metazoa</taxon>
        <taxon>Cnidaria</taxon>
        <taxon>Anthozoa</taxon>
        <taxon>Octocorallia</taxon>
        <taxon>Malacalcyonacea</taxon>
        <taxon>Plexauridae</taxon>
        <taxon>Paramuricea</taxon>
    </lineage>
</organism>
<proteinExistence type="predicted"/>
<dbReference type="AlphaFoldDB" id="A0A6S7FJF7"/>
<dbReference type="Proteomes" id="UP001152795">
    <property type="component" value="Unassembled WGS sequence"/>
</dbReference>
<evidence type="ECO:0000313" key="1">
    <source>
        <dbReference type="EMBL" id="CAB3979834.1"/>
    </source>
</evidence>
<name>A0A6S7FJF7_PARCT</name>
<sequence length="288" mass="31601">MAITGSWAQEHPVIFIPTLYVTSDVERPSALQEVAYQANICNTTIYKNMMVITRVNIPSGWNPNIGLVAKLQVCTTSDCSKVLCTNYPGGKFNGQHNCTIAYNTSLTAMYVSVTAGNAPYIAWTVAMEFLPKDQYVEKPNKHFWYYRLREFPEPIPINLVTRAGVKILQQVVPSGSRHSVTTLNRQDFRLAFCPDAGTTLRYNVDIVVSALDSVSAMATYVCEPPVDPTIGCTPGDAKYSDPRGIAINVVTLATRTGSLRDLYVAVVGWGDGEQTNRFSIGATVTKIS</sequence>
<comment type="caution">
    <text evidence="1">The sequence shown here is derived from an EMBL/GenBank/DDBJ whole genome shotgun (WGS) entry which is preliminary data.</text>
</comment>
<dbReference type="OrthoDB" id="5959603at2759"/>
<protein>
    <submittedName>
        <fullName evidence="1">Uncharacterized protein</fullName>
    </submittedName>
</protein>
<accession>A0A6S7FJF7</accession>